<name>A0ABS4I9Y7_9BACL</name>
<protein>
    <recommendedName>
        <fullName evidence="1">CDI immunity protein domain-containing protein</fullName>
    </recommendedName>
</protein>
<keyword evidence="3" id="KW-1185">Reference proteome</keyword>
<reference evidence="2 3" key="1">
    <citation type="submission" date="2021-03" db="EMBL/GenBank/DDBJ databases">
        <title>Genomic Encyclopedia of Type Strains, Phase IV (KMG-IV): sequencing the most valuable type-strain genomes for metagenomic binning, comparative biology and taxonomic classification.</title>
        <authorList>
            <person name="Goeker M."/>
        </authorList>
    </citation>
    <scope>NUCLEOTIDE SEQUENCE [LARGE SCALE GENOMIC DNA]</scope>
    <source>
        <strain evidence="2 3">DSM 24950</strain>
    </source>
</reference>
<dbReference type="CDD" id="cd20688">
    <property type="entry name" value="CdiI_Ecoli_Nm-like"/>
    <property type="match status" value="1"/>
</dbReference>
<comment type="caution">
    <text evidence="2">The sequence shown here is derived from an EMBL/GenBank/DDBJ whole genome shotgun (WGS) entry which is preliminary data.</text>
</comment>
<proteinExistence type="predicted"/>
<dbReference type="Pfam" id="PF18624">
    <property type="entry name" value="CdiI_4"/>
    <property type="match status" value="1"/>
</dbReference>
<evidence type="ECO:0000259" key="1">
    <source>
        <dbReference type="Pfam" id="PF18624"/>
    </source>
</evidence>
<gene>
    <name evidence="2" type="ORF">J2Z65_006440</name>
</gene>
<sequence length="121" mass="14469">MITENKREKDLIELYYANLGQSYFLDAIKNYCNRQGFGIGSIWCLFANELQPWEEGYFGETGVAYFYEHPAVEKNEVLVVDYDDFFYYLQKASKDFIERNPSRENEIFQYLEKIKEILKLV</sequence>
<evidence type="ECO:0000313" key="2">
    <source>
        <dbReference type="EMBL" id="MBP1967176.1"/>
    </source>
</evidence>
<dbReference type="InterPro" id="IPR041256">
    <property type="entry name" value="CdiI_4"/>
</dbReference>
<evidence type="ECO:0000313" key="3">
    <source>
        <dbReference type="Proteomes" id="UP001519344"/>
    </source>
</evidence>
<dbReference type="RefSeq" id="WP_167057118.1">
    <property type="nucleotide sequence ID" value="NZ_JAAOZR010000014.1"/>
</dbReference>
<feature type="domain" description="CDI immunity protein" evidence="1">
    <location>
        <begin position="9"/>
        <end position="111"/>
    </location>
</feature>
<dbReference type="EMBL" id="JAGGKV010000029">
    <property type="protein sequence ID" value="MBP1967176.1"/>
    <property type="molecule type" value="Genomic_DNA"/>
</dbReference>
<accession>A0ABS4I9Y7</accession>
<dbReference type="Proteomes" id="UP001519344">
    <property type="component" value="Unassembled WGS sequence"/>
</dbReference>
<organism evidence="2 3">
    <name type="scientific">Paenibacillus aceris</name>
    <dbReference type="NCBI Taxonomy" id="869555"/>
    <lineage>
        <taxon>Bacteria</taxon>
        <taxon>Bacillati</taxon>
        <taxon>Bacillota</taxon>
        <taxon>Bacilli</taxon>
        <taxon>Bacillales</taxon>
        <taxon>Paenibacillaceae</taxon>
        <taxon>Paenibacillus</taxon>
    </lineage>
</organism>